<evidence type="ECO:0000313" key="3">
    <source>
        <dbReference type="Proteomes" id="UP000503483"/>
    </source>
</evidence>
<dbReference type="Proteomes" id="UP000503483">
    <property type="component" value="Chromosome"/>
</dbReference>
<sequence>MKNLLKGNKVSLVACGLLLTSSFAFGANTIDSAFKEGKVSGSLTAYGISHDGKGGEVDTNSGYGTVNLSYETASFMGLSAKAGFEAGHAMADGTLDNDALMTEAYVKYVNDMFSLTAGRQAIDLEWLGDYNEAVVAAITAVPDTTIVLGYTNQQAAADEDEIGDFTELTEDGAYVLDIKYTGFEGIEFNPYAYSAPDAVDFYGLKTTFTADMFGAVAHYATSSVDEVTGAKDGSIGHVELNTTIAGISAAVGYIKTDKDGGIGLMDTYGDNITPFDNGEDNYATDAKTVYGSLGYTVAGVDLGVLYGETDFDVNSESSELNLTAGYSITDSLSLGLLFVNYDLDASSDSDYKEYSATVAYTF</sequence>
<keyword evidence="3" id="KW-1185">Reference proteome</keyword>
<dbReference type="SUPFAM" id="SSF56935">
    <property type="entry name" value="Porins"/>
    <property type="match status" value="1"/>
</dbReference>
<dbReference type="EMBL" id="CP042652">
    <property type="protein sequence ID" value="QKE27938.1"/>
    <property type="molecule type" value="Genomic_DNA"/>
</dbReference>
<evidence type="ECO:0008006" key="4">
    <source>
        <dbReference type="Google" id="ProtNLM"/>
    </source>
</evidence>
<dbReference type="Gene3D" id="2.40.160.10">
    <property type="entry name" value="Porin"/>
    <property type="match status" value="1"/>
</dbReference>
<evidence type="ECO:0000256" key="1">
    <source>
        <dbReference type="SAM" id="SignalP"/>
    </source>
</evidence>
<dbReference type="KEGG" id="paco:AACT_0736"/>
<dbReference type="InterPro" id="IPR023614">
    <property type="entry name" value="Porin_dom_sf"/>
</dbReference>
<evidence type="ECO:0000313" key="2">
    <source>
        <dbReference type="EMBL" id="QKE27938.1"/>
    </source>
</evidence>
<dbReference type="NCBIfam" id="NF033922">
    <property type="entry name" value="opr_porin_1"/>
    <property type="match status" value="1"/>
</dbReference>
<name>A0A6M8EH56_9BACT</name>
<dbReference type="NCBIfam" id="NF033923">
    <property type="entry name" value="opr_proin_2"/>
    <property type="match status" value="1"/>
</dbReference>
<organism evidence="2 3">
    <name type="scientific">Arcobacter acticola</name>
    <dbReference type="NCBI Taxonomy" id="1849015"/>
    <lineage>
        <taxon>Bacteria</taxon>
        <taxon>Pseudomonadati</taxon>
        <taxon>Campylobacterota</taxon>
        <taxon>Epsilonproteobacteria</taxon>
        <taxon>Campylobacterales</taxon>
        <taxon>Arcobacteraceae</taxon>
        <taxon>Arcobacter</taxon>
    </lineage>
</organism>
<dbReference type="RefSeq" id="WP_172125085.1">
    <property type="nucleotide sequence ID" value="NZ_CP042652.1"/>
</dbReference>
<gene>
    <name evidence="2" type="ORF">AACT_0736</name>
</gene>
<proteinExistence type="predicted"/>
<protein>
    <recommendedName>
        <fullName evidence="4">Porin domain-containing protein</fullName>
    </recommendedName>
</protein>
<feature type="signal peptide" evidence="1">
    <location>
        <begin position="1"/>
        <end position="26"/>
    </location>
</feature>
<accession>A0A6M8EH56</accession>
<keyword evidence="1" id="KW-0732">Signal</keyword>
<reference evidence="2 3" key="1">
    <citation type="submission" date="2019-08" db="EMBL/GenBank/DDBJ databases">
        <title>Complete genome sequence of Arcobacter acticola.</title>
        <authorList>
            <person name="Miller W."/>
        </authorList>
    </citation>
    <scope>NUCLEOTIDE SEQUENCE [LARGE SCALE GENOMIC DNA]</scope>
    <source>
        <strain evidence="2 3">KCTC 52212</strain>
    </source>
</reference>
<dbReference type="AlphaFoldDB" id="A0A6M8EH56"/>
<feature type="chain" id="PRO_5027119998" description="Porin domain-containing protein" evidence="1">
    <location>
        <begin position="27"/>
        <end position="362"/>
    </location>
</feature>